<proteinExistence type="predicted"/>
<evidence type="ECO:0000313" key="3">
    <source>
        <dbReference type="Proteomes" id="UP000586918"/>
    </source>
</evidence>
<reference evidence="2 3" key="1">
    <citation type="submission" date="2020-04" db="EMBL/GenBank/DDBJ databases">
        <authorList>
            <person name="Klaysubun C."/>
            <person name="Duangmal K."/>
            <person name="Lipun K."/>
        </authorList>
    </citation>
    <scope>NUCLEOTIDE SEQUENCE [LARGE SCALE GENOMIC DNA]</scope>
    <source>
        <strain evidence="2 3">DSM 45300</strain>
    </source>
</reference>
<dbReference type="RefSeq" id="WP_169416312.1">
    <property type="nucleotide sequence ID" value="NZ_JAAXKZ010000255.1"/>
</dbReference>
<keyword evidence="3" id="KW-1185">Reference proteome</keyword>
<sequence length="61" mass="6392">MSEAPPHEIAKELGGSGPLGARGPLGVLGMHLQGYDCAGAMRCPTGRAAQRRRCGQRVPQH</sequence>
<accession>A0A848DSH1</accession>
<dbReference type="EMBL" id="JAAXKZ010000255">
    <property type="protein sequence ID" value="NMH95688.1"/>
    <property type="molecule type" value="Genomic_DNA"/>
</dbReference>
<name>A0A848DSH1_9PSEU</name>
<gene>
    <name evidence="2" type="ORF">HF519_29995</name>
</gene>
<dbReference type="AlphaFoldDB" id="A0A848DSH1"/>
<organism evidence="2 3">
    <name type="scientific">Pseudonocardia bannensis</name>
    <dbReference type="NCBI Taxonomy" id="630973"/>
    <lineage>
        <taxon>Bacteria</taxon>
        <taxon>Bacillati</taxon>
        <taxon>Actinomycetota</taxon>
        <taxon>Actinomycetes</taxon>
        <taxon>Pseudonocardiales</taxon>
        <taxon>Pseudonocardiaceae</taxon>
        <taxon>Pseudonocardia</taxon>
    </lineage>
</organism>
<protein>
    <submittedName>
        <fullName evidence="2">Uncharacterized protein</fullName>
    </submittedName>
</protein>
<dbReference type="Proteomes" id="UP000586918">
    <property type="component" value="Unassembled WGS sequence"/>
</dbReference>
<feature type="region of interest" description="Disordered" evidence="1">
    <location>
        <begin position="1"/>
        <end position="25"/>
    </location>
</feature>
<evidence type="ECO:0000256" key="1">
    <source>
        <dbReference type="SAM" id="MobiDB-lite"/>
    </source>
</evidence>
<comment type="caution">
    <text evidence="2">The sequence shown here is derived from an EMBL/GenBank/DDBJ whole genome shotgun (WGS) entry which is preliminary data.</text>
</comment>
<evidence type="ECO:0000313" key="2">
    <source>
        <dbReference type="EMBL" id="NMH95688.1"/>
    </source>
</evidence>
<feature type="compositionally biased region" description="Basic and acidic residues" evidence="1">
    <location>
        <begin position="1"/>
        <end position="11"/>
    </location>
</feature>